<sequence>MHTSHSWDAAAAPALVCAAAVRAGLTGVALTDHLDSAEIDGLEVRRPSGRIDLPGYLRDVEQVRALFPGLGVLSGVEVGEPHLIGAELAALRRRYPLDVVLGSVHAVVVRGALVPIESLLDDHGLDGTMERYLDEVLTMLHAAPPIDVVTHVAYPLRYAGRCDYDPRRHEKLYREIIARAGRLGVALELNLRGPSITTELLEWCAQDPGIAVTLGGDAHTPDAVGSGLAPVAARLASLGFGPCSGHGGRICRHAACRAGSTSSRASATTR</sequence>
<comment type="catalytic activity">
    <reaction evidence="7 8">
        <text>L-histidinol phosphate + H2O = L-histidinol + phosphate</text>
        <dbReference type="Rhea" id="RHEA:14465"/>
        <dbReference type="ChEBI" id="CHEBI:15377"/>
        <dbReference type="ChEBI" id="CHEBI:43474"/>
        <dbReference type="ChEBI" id="CHEBI:57699"/>
        <dbReference type="ChEBI" id="CHEBI:57980"/>
        <dbReference type="EC" id="3.1.3.15"/>
    </reaction>
</comment>
<dbReference type="EC" id="3.1.3.15" evidence="3 8"/>
<dbReference type="Proteomes" id="UP000248764">
    <property type="component" value="Unassembled WGS sequence"/>
</dbReference>
<evidence type="ECO:0000313" key="10">
    <source>
        <dbReference type="EMBL" id="PZF81920.1"/>
    </source>
</evidence>
<evidence type="ECO:0000256" key="3">
    <source>
        <dbReference type="ARBA" id="ARBA00013085"/>
    </source>
</evidence>
<protein>
    <recommendedName>
        <fullName evidence="3 8">Histidinol-phosphatase</fullName>
        <shortName evidence="8">HolPase</shortName>
        <ecNumber evidence="3 8">3.1.3.15</ecNumber>
    </recommendedName>
</protein>
<dbReference type="GO" id="GO:0000105">
    <property type="term" value="P:L-histidine biosynthetic process"/>
    <property type="evidence" value="ECO:0007669"/>
    <property type="project" value="UniProtKB-UniRule"/>
</dbReference>
<dbReference type="EMBL" id="POTW01000048">
    <property type="protein sequence ID" value="PZF81920.1"/>
    <property type="molecule type" value="Genomic_DNA"/>
</dbReference>
<dbReference type="GO" id="GO:0005737">
    <property type="term" value="C:cytoplasm"/>
    <property type="evidence" value="ECO:0007669"/>
    <property type="project" value="TreeGrafter"/>
</dbReference>
<keyword evidence="11" id="KW-1185">Reference proteome</keyword>
<evidence type="ECO:0000256" key="6">
    <source>
        <dbReference type="ARBA" id="ARBA00023102"/>
    </source>
</evidence>
<accession>A0A2W2B9R4</accession>
<evidence type="ECO:0000256" key="8">
    <source>
        <dbReference type="RuleBase" id="RU366003"/>
    </source>
</evidence>
<evidence type="ECO:0000256" key="7">
    <source>
        <dbReference type="ARBA" id="ARBA00049158"/>
    </source>
</evidence>
<dbReference type="PANTHER" id="PTHR21039:SF0">
    <property type="entry name" value="HISTIDINOL-PHOSPHATASE"/>
    <property type="match status" value="1"/>
</dbReference>
<dbReference type="PANTHER" id="PTHR21039">
    <property type="entry name" value="HISTIDINOL PHOSPHATASE-RELATED"/>
    <property type="match status" value="1"/>
</dbReference>
<dbReference type="Pfam" id="PF02811">
    <property type="entry name" value="PHP"/>
    <property type="match status" value="1"/>
</dbReference>
<evidence type="ECO:0000256" key="2">
    <source>
        <dbReference type="ARBA" id="ARBA00009152"/>
    </source>
</evidence>
<proteinExistence type="inferred from homology"/>
<feature type="domain" description="PHP" evidence="9">
    <location>
        <begin position="1"/>
        <end position="190"/>
    </location>
</feature>
<evidence type="ECO:0000256" key="4">
    <source>
        <dbReference type="ARBA" id="ARBA00022605"/>
    </source>
</evidence>
<dbReference type="AlphaFoldDB" id="A0A2W2B9R4"/>
<comment type="pathway">
    <text evidence="1 8">Amino-acid biosynthesis; L-histidine biosynthesis; L-histidine from 5-phospho-alpha-D-ribose 1-diphosphate: step 8/9.</text>
</comment>
<dbReference type="InterPro" id="IPR010140">
    <property type="entry name" value="Histidinol_P_phosphatase_HisJ"/>
</dbReference>
<comment type="caution">
    <text evidence="10">The sequence shown here is derived from an EMBL/GenBank/DDBJ whole genome shotgun (WGS) entry which is preliminary data.</text>
</comment>
<dbReference type="Gene3D" id="3.20.20.140">
    <property type="entry name" value="Metal-dependent hydrolases"/>
    <property type="match status" value="1"/>
</dbReference>
<dbReference type="SUPFAM" id="SSF89550">
    <property type="entry name" value="PHP domain-like"/>
    <property type="match status" value="1"/>
</dbReference>
<gene>
    <name evidence="10" type="ORF">C1I92_19025</name>
</gene>
<dbReference type="GO" id="GO:0004401">
    <property type="term" value="F:histidinol-phosphatase activity"/>
    <property type="evidence" value="ECO:0007669"/>
    <property type="project" value="UniProtKB-UniRule"/>
</dbReference>
<organism evidence="10 11">
    <name type="scientific">Jiangella anatolica</name>
    <dbReference type="NCBI Taxonomy" id="2670374"/>
    <lineage>
        <taxon>Bacteria</taxon>
        <taxon>Bacillati</taxon>
        <taxon>Actinomycetota</taxon>
        <taxon>Actinomycetes</taxon>
        <taxon>Jiangellales</taxon>
        <taxon>Jiangellaceae</taxon>
        <taxon>Jiangella</taxon>
    </lineage>
</organism>
<dbReference type="InterPro" id="IPR004013">
    <property type="entry name" value="PHP_dom"/>
</dbReference>
<evidence type="ECO:0000256" key="5">
    <source>
        <dbReference type="ARBA" id="ARBA00022801"/>
    </source>
</evidence>
<evidence type="ECO:0000256" key="1">
    <source>
        <dbReference type="ARBA" id="ARBA00004970"/>
    </source>
</evidence>
<evidence type="ECO:0000259" key="9">
    <source>
        <dbReference type="Pfam" id="PF02811"/>
    </source>
</evidence>
<comment type="similarity">
    <text evidence="2 8">Belongs to the PHP hydrolase family. HisK subfamily.</text>
</comment>
<keyword evidence="4 8" id="KW-0028">Amino-acid biosynthesis</keyword>
<name>A0A2W2B9R4_9ACTN</name>
<evidence type="ECO:0000313" key="11">
    <source>
        <dbReference type="Proteomes" id="UP000248764"/>
    </source>
</evidence>
<keyword evidence="6 8" id="KW-0368">Histidine biosynthesis</keyword>
<reference evidence="10 11" key="1">
    <citation type="submission" date="2018-01" db="EMBL/GenBank/DDBJ databases">
        <title>Draft genome sequence of Jiangella sp. GTF31.</title>
        <authorList>
            <person name="Sahin N."/>
            <person name="Ay H."/>
            <person name="Saygin H."/>
        </authorList>
    </citation>
    <scope>NUCLEOTIDE SEQUENCE [LARGE SCALE GENOMIC DNA]</scope>
    <source>
        <strain evidence="10 11">GTF31</strain>
    </source>
</reference>
<dbReference type="InterPro" id="IPR016195">
    <property type="entry name" value="Pol/histidinol_Pase-like"/>
</dbReference>
<keyword evidence="5 8" id="KW-0378">Hydrolase</keyword>